<sequence length="122" mass="14094">MTDTRTPKEINEAIALLRGWRKEPAWNVHGPLNPGWFWISPDTEKPILEHPPNYLGEGEHALLLMVEMWEAGFDLSHDNIDGTFYWWKIGNDGPEPLNDDRGETTDVNIATGLDWLAWKEKR</sequence>
<reference evidence="1" key="1">
    <citation type="journal article" date="2015" name="Nature">
        <title>Complex archaea that bridge the gap between prokaryotes and eukaryotes.</title>
        <authorList>
            <person name="Spang A."/>
            <person name="Saw J.H."/>
            <person name="Jorgensen S.L."/>
            <person name="Zaremba-Niedzwiedzka K."/>
            <person name="Martijn J."/>
            <person name="Lind A.E."/>
            <person name="van Eijk R."/>
            <person name="Schleper C."/>
            <person name="Guy L."/>
            <person name="Ettema T.J."/>
        </authorList>
    </citation>
    <scope>NUCLEOTIDE SEQUENCE</scope>
</reference>
<evidence type="ECO:0000313" key="1">
    <source>
        <dbReference type="EMBL" id="KKM93512.1"/>
    </source>
</evidence>
<proteinExistence type="predicted"/>
<comment type="caution">
    <text evidence="1">The sequence shown here is derived from an EMBL/GenBank/DDBJ whole genome shotgun (WGS) entry which is preliminary data.</text>
</comment>
<dbReference type="AlphaFoldDB" id="A0A0F9PJP6"/>
<protein>
    <submittedName>
        <fullName evidence="1">Uncharacterized protein</fullName>
    </submittedName>
</protein>
<organism evidence="1">
    <name type="scientific">marine sediment metagenome</name>
    <dbReference type="NCBI Taxonomy" id="412755"/>
    <lineage>
        <taxon>unclassified sequences</taxon>
        <taxon>metagenomes</taxon>
        <taxon>ecological metagenomes</taxon>
    </lineage>
</organism>
<dbReference type="EMBL" id="LAZR01006257">
    <property type="protein sequence ID" value="KKM93512.1"/>
    <property type="molecule type" value="Genomic_DNA"/>
</dbReference>
<accession>A0A0F9PJP6</accession>
<gene>
    <name evidence="1" type="ORF">LCGC14_1207740</name>
</gene>
<name>A0A0F9PJP6_9ZZZZ</name>